<sequence>MAPKVDLRNGMPSKGIKRSRVAVICQAYIAFVPRLPLQEPAGCGKQKKLNQIGLVRSGLVCFFPSFT</sequence>
<reference evidence="1 2" key="1">
    <citation type="submission" date="2014-04" db="EMBL/GenBank/DDBJ databases">
        <authorList>
            <consortium name="DOE Joint Genome Institute"/>
            <person name="Kuo A."/>
            <person name="Zuccaro A."/>
            <person name="Kohler A."/>
            <person name="Nagy L.G."/>
            <person name="Floudas D."/>
            <person name="Copeland A."/>
            <person name="Barry K.W."/>
            <person name="Cichocki N."/>
            <person name="Veneault-Fourrey C."/>
            <person name="LaButti K."/>
            <person name="Lindquist E.A."/>
            <person name="Lipzen A."/>
            <person name="Lundell T."/>
            <person name="Morin E."/>
            <person name="Murat C."/>
            <person name="Sun H."/>
            <person name="Tunlid A."/>
            <person name="Henrissat B."/>
            <person name="Grigoriev I.V."/>
            <person name="Hibbett D.S."/>
            <person name="Martin F."/>
            <person name="Nordberg H.P."/>
            <person name="Cantor M.N."/>
            <person name="Hua S.X."/>
        </authorList>
    </citation>
    <scope>NUCLEOTIDE SEQUENCE [LARGE SCALE GENOMIC DNA]</scope>
    <source>
        <strain evidence="1 2">MAFF 305830</strain>
    </source>
</reference>
<reference evidence="2" key="2">
    <citation type="submission" date="2015-01" db="EMBL/GenBank/DDBJ databases">
        <title>Evolutionary Origins and Diversification of the Mycorrhizal Mutualists.</title>
        <authorList>
            <consortium name="DOE Joint Genome Institute"/>
            <consortium name="Mycorrhizal Genomics Consortium"/>
            <person name="Kohler A."/>
            <person name="Kuo A."/>
            <person name="Nagy L.G."/>
            <person name="Floudas D."/>
            <person name="Copeland A."/>
            <person name="Barry K.W."/>
            <person name="Cichocki N."/>
            <person name="Veneault-Fourrey C."/>
            <person name="LaButti K."/>
            <person name="Lindquist E.A."/>
            <person name="Lipzen A."/>
            <person name="Lundell T."/>
            <person name="Morin E."/>
            <person name="Murat C."/>
            <person name="Riley R."/>
            <person name="Ohm R."/>
            <person name="Sun H."/>
            <person name="Tunlid A."/>
            <person name="Henrissat B."/>
            <person name="Grigoriev I.V."/>
            <person name="Hibbett D.S."/>
            <person name="Martin F."/>
        </authorList>
    </citation>
    <scope>NUCLEOTIDE SEQUENCE [LARGE SCALE GENOMIC DNA]</scope>
    <source>
        <strain evidence="2">MAFF 305830</strain>
    </source>
</reference>
<dbReference type="HOGENOM" id="CLU_2814019_0_0_1"/>
<dbReference type="EMBL" id="KN824279">
    <property type="protein sequence ID" value="KIM33044.1"/>
    <property type="molecule type" value="Genomic_DNA"/>
</dbReference>
<organism evidence="1 2">
    <name type="scientific">Serendipita vermifera MAFF 305830</name>
    <dbReference type="NCBI Taxonomy" id="933852"/>
    <lineage>
        <taxon>Eukaryota</taxon>
        <taxon>Fungi</taxon>
        <taxon>Dikarya</taxon>
        <taxon>Basidiomycota</taxon>
        <taxon>Agaricomycotina</taxon>
        <taxon>Agaricomycetes</taxon>
        <taxon>Sebacinales</taxon>
        <taxon>Serendipitaceae</taxon>
        <taxon>Serendipita</taxon>
    </lineage>
</organism>
<keyword evidence="2" id="KW-1185">Reference proteome</keyword>
<gene>
    <name evidence="1" type="ORF">M408DRAFT_191211</name>
</gene>
<evidence type="ECO:0000313" key="2">
    <source>
        <dbReference type="Proteomes" id="UP000054097"/>
    </source>
</evidence>
<evidence type="ECO:0000313" key="1">
    <source>
        <dbReference type="EMBL" id="KIM33044.1"/>
    </source>
</evidence>
<protein>
    <submittedName>
        <fullName evidence="1">Uncharacterized protein</fullName>
    </submittedName>
</protein>
<name>A0A0C3BLX0_SERVB</name>
<proteinExistence type="predicted"/>
<dbReference type="AlphaFoldDB" id="A0A0C3BLX0"/>
<accession>A0A0C3BLX0</accession>
<dbReference type="Proteomes" id="UP000054097">
    <property type="component" value="Unassembled WGS sequence"/>
</dbReference>